<dbReference type="RefSeq" id="WP_025057011.1">
    <property type="nucleotide sequence ID" value="NZ_JACIFU010000002.1"/>
</dbReference>
<dbReference type="AlphaFoldDB" id="A0A7W6M8C5"/>
<sequence>MPRWVWWMPVVVLTVVAGLMVYRAGYIAASITETDVINHYAALYVETGPEGAQVTDCVARPSASDDVWLVVHCGGAAHMVQYRVDRFGRLVDEPAGTGPRT</sequence>
<comment type="caution">
    <text evidence="1">The sequence shown here is derived from an EMBL/GenBank/DDBJ whole genome shotgun (WGS) entry which is preliminary data.</text>
</comment>
<organism evidence="1 2">
    <name type="scientific">Sulfitobacter noctilucicola</name>
    <dbReference type="NCBI Taxonomy" id="1342301"/>
    <lineage>
        <taxon>Bacteria</taxon>
        <taxon>Pseudomonadati</taxon>
        <taxon>Pseudomonadota</taxon>
        <taxon>Alphaproteobacteria</taxon>
        <taxon>Rhodobacterales</taxon>
        <taxon>Roseobacteraceae</taxon>
        <taxon>Sulfitobacter</taxon>
    </lineage>
</organism>
<keyword evidence="2" id="KW-1185">Reference proteome</keyword>
<accession>A0A7W6M8C5</accession>
<reference evidence="1 2" key="1">
    <citation type="submission" date="2020-08" db="EMBL/GenBank/DDBJ databases">
        <title>Genomic Encyclopedia of Type Strains, Phase IV (KMG-IV): sequencing the most valuable type-strain genomes for metagenomic binning, comparative biology and taxonomic classification.</title>
        <authorList>
            <person name="Goeker M."/>
        </authorList>
    </citation>
    <scope>NUCLEOTIDE SEQUENCE [LARGE SCALE GENOMIC DNA]</scope>
    <source>
        <strain evidence="1 2">DSM 101015</strain>
    </source>
</reference>
<name>A0A7W6M8C5_9RHOB</name>
<dbReference type="EMBL" id="JACIFU010000002">
    <property type="protein sequence ID" value="MBB4174181.1"/>
    <property type="molecule type" value="Genomic_DNA"/>
</dbReference>
<dbReference type="Proteomes" id="UP000565745">
    <property type="component" value="Unassembled WGS sequence"/>
</dbReference>
<evidence type="ECO:0000313" key="1">
    <source>
        <dbReference type="EMBL" id="MBB4174181.1"/>
    </source>
</evidence>
<dbReference type="OrthoDB" id="7874631at2"/>
<gene>
    <name evidence="1" type="ORF">GGR93_001954</name>
</gene>
<proteinExistence type="predicted"/>
<protein>
    <submittedName>
        <fullName evidence="1">Uncharacterized protein</fullName>
    </submittedName>
</protein>
<evidence type="ECO:0000313" key="2">
    <source>
        <dbReference type="Proteomes" id="UP000565745"/>
    </source>
</evidence>